<dbReference type="GO" id="GO:0005886">
    <property type="term" value="C:plasma membrane"/>
    <property type="evidence" value="ECO:0007669"/>
    <property type="project" value="UniProtKB-SubCell"/>
</dbReference>
<dbReference type="Gene3D" id="1.10.1760.20">
    <property type="match status" value="1"/>
</dbReference>
<dbReference type="InterPro" id="IPR003784">
    <property type="entry name" value="BioY"/>
</dbReference>
<evidence type="ECO:0000256" key="2">
    <source>
        <dbReference type="PIRNR" id="PIRNR016661"/>
    </source>
</evidence>
<organism evidence="4 5">
    <name type="scientific">Ruminococcus callidus ATCC 27760</name>
    <dbReference type="NCBI Taxonomy" id="411473"/>
    <lineage>
        <taxon>Bacteria</taxon>
        <taxon>Bacillati</taxon>
        <taxon>Bacillota</taxon>
        <taxon>Clostridia</taxon>
        <taxon>Eubacteriales</taxon>
        <taxon>Oscillospiraceae</taxon>
        <taxon>Ruminococcus</taxon>
    </lineage>
</organism>
<dbReference type="GO" id="GO:0015225">
    <property type="term" value="F:biotin transmembrane transporter activity"/>
    <property type="evidence" value="ECO:0007669"/>
    <property type="project" value="UniProtKB-UniRule"/>
</dbReference>
<dbReference type="STRING" id="411473.RUMCAL_02330"/>
<name>U2LU91_9FIRM</name>
<keyword evidence="2 3" id="KW-0472">Membrane</keyword>
<dbReference type="Proteomes" id="UP000016662">
    <property type="component" value="Unassembled WGS sequence"/>
</dbReference>
<dbReference type="PATRIC" id="fig|411473.3.peg.1935"/>
<comment type="similarity">
    <text evidence="1 2">Belongs to the BioY family.</text>
</comment>
<comment type="caution">
    <text evidence="4">The sequence shown here is derived from an EMBL/GenBank/DDBJ whole genome shotgun (WGS) entry which is preliminary data.</text>
</comment>
<keyword evidence="3" id="KW-1133">Transmembrane helix</keyword>
<dbReference type="EMBL" id="AWVF01000290">
    <property type="protein sequence ID" value="ERJ93014.1"/>
    <property type="molecule type" value="Genomic_DNA"/>
</dbReference>
<dbReference type="RefSeq" id="WP_021680491.1">
    <property type="nucleotide sequence ID" value="NZ_KI260293.1"/>
</dbReference>
<feature type="transmembrane region" description="Helical" evidence="3">
    <location>
        <begin position="105"/>
        <end position="124"/>
    </location>
</feature>
<comment type="subcellular location">
    <subcellularLocation>
        <location evidence="2">Cell membrane</location>
        <topology evidence="2">Multi-pass membrane protein</topology>
    </subcellularLocation>
</comment>
<dbReference type="PIRSF" id="PIRSF016661">
    <property type="entry name" value="BioY"/>
    <property type="match status" value="1"/>
</dbReference>
<evidence type="ECO:0000256" key="3">
    <source>
        <dbReference type="SAM" id="Phobius"/>
    </source>
</evidence>
<gene>
    <name evidence="4" type="ORF">RUMCAL_02330</name>
</gene>
<keyword evidence="2" id="KW-0813">Transport</keyword>
<reference evidence="4 5" key="1">
    <citation type="submission" date="2013-07" db="EMBL/GenBank/DDBJ databases">
        <authorList>
            <person name="Weinstock G."/>
            <person name="Sodergren E."/>
            <person name="Wylie T."/>
            <person name="Fulton L."/>
            <person name="Fulton R."/>
            <person name="Fronick C."/>
            <person name="O'Laughlin M."/>
            <person name="Godfrey J."/>
            <person name="Miner T."/>
            <person name="Herter B."/>
            <person name="Appelbaum E."/>
            <person name="Cordes M."/>
            <person name="Lek S."/>
            <person name="Wollam A."/>
            <person name="Pepin K.H."/>
            <person name="Palsikar V.B."/>
            <person name="Mitreva M."/>
            <person name="Wilson R.K."/>
        </authorList>
    </citation>
    <scope>NUCLEOTIDE SEQUENCE [LARGE SCALE GENOMIC DNA]</scope>
    <source>
        <strain evidence="4 5">ATCC 27760</strain>
    </source>
</reference>
<sequence>MKQQTQTAAAESGMTAKKTQHQKIVAMVQIALFAAIIAVCSWIQIPMTVPFTMQTFAVFCALATLGGKGGTISILIYIVLGAVGVPVFAGFTGGIGILFGTTGGYIIGFLFTGLLYWLITHFFGEKLPVMILALVLGLAVCYAFGTAWFMIVYAKNSGSVGLLTALGWCVFPFILPDCVKMALAILIGKRLPKRLIQRV</sequence>
<accession>U2LU91</accession>
<dbReference type="eggNOG" id="COG1268">
    <property type="taxonomic scope" value="Bacteria"/>
</dbReference>
<evidence type="ECO:0000256" key="1">
    <source>
        <dbReference type="ARBA" id="ARBA00010692"/>
    </source>
</evidence>
<dbReference type="PANTHER" id="PTHR34295">
    <property type="entry name" value="BIOTIN TRANSPORTER BIOY"/>
    <property type="match status" value="1"/>
</dbReference>
<dbReference type="HOGENOM" id="CLU_077931_3_0_9"/>
<feature type="transmembrane region" description="Helical" evidence="3">
    <location>
        <begin position="74"/>
        <end position="99"/>
    </location>
</feature>
<evidence type="ECO:0000313" key="5">
    <source>
        <dbReference type="Proteomes" id="UP000016662"/>
    </source>
</evidence>
<dbReference type="Pfam" id="PF02632">
    <property type="entry name" value="BioY"/>
    <property type="match status" value="1"/>
</dbReference>
<keyword evidence="5" id="KW-1185">Reference proteome</keyword>
<protein>
    <recommendedName>
        <fullName evidence="2">Biotin transporter</fullName>
    </recommendedName>
</protein>
<feature type="transmembrane region" description="Helical" evidence="3">
    <location>
        <begin position="24"/>
        <end position="45"/>
    </location>
</feature>
<keyword evidence="3" id="KW-0812">Transmembrane</keyword>
<feature type="transmembrane region" description="Helical" evidence="3">
    <location>
        <begin position="165"/>
        <end position="188"/>
    </location>
</feature>
<dbReference type="AlphaFoldDB" id="U2LU91"/>
<proteinExistence type="inferred from homology"/>
<feature type="transmembrane region" description="Helical" evidence="3">
    <location>
        <begin position="131"/>
        <end position="153"/>
    </location>
</feature>
<dbReference type="GeneID" id="93693086"/>
<keyword evidence="2" id="KW-1003">Cell membrane</keyword>
<evidence type="ECO:0000313" key="4">
    <source>
        <dbReference type="EMBL" id="ERJ93014.1"/>
    </source>
</evidence>
<dbReference type="PANTHER" id="PTHR34295:SF1">
    <property type="entry name" value="BIOTIN TRANSPORTER BIOY"/>
    <property type="match status" value="1"/>
</dbReference>